<feature type="transmembrane region" description="Helical" evidence="5">
    <location>
        <begin position="106"/>
        <end position="124"/>
    </location>
</feature>
<feature type="transmembrane region" description="Helical" evidence="5">
    <location>
        <begin position="131"/>
        <end position="148"/>
    </location>
</feature>
<comment type="subcellular location">
    <subcellularLocation>
        <location evidence="1">Membrane</location>
        <topology evidence="1">Multi-pass membrane protein</topology>
    </subcellularLocation>
</comment>
<evidence type="ECO:0000256" key="4">
    <source>
        <dbReference type="ARBA" id="ARBA00023136"/>
    </source>
</evidence>
<evidence type="ECO:0000313" key="8">
    <source>
        <dbReference type="Proteomes" id="UP000488521"/>
    </source>
</evidence>
<dbReference type="Proteomes" id="UP000488521">
    <property type="component" value="Unassembled WGS sequence"/>
</dbReference>
<dbReference type="Gene3D" id="1.25.40.10">
    <property type="entry name" value="Tetratricopeptide repeat domain"/>
    <property type="match status" value="1"/>
</dbReference>
<dbReference type="GO" id="GO:0016874">
    <property type="term" value="F:ligase activity"/>
    <property type="evidence" value="ECO:0007669"/>
    <property type="project" value="UniProtKB-KW"/>
</dbReference>
<dbReference type="EMBL" id="WCRS01000006">
    <property type="protein sequence ID" value="KAB4474185.1"/>
    <property type="molecule type" value="Genomic_DNA"/>
</dbReference>
<name>A0A6I0S8S6_BACT4</name>
<dbReference type="GO" id="GO:0016020">
    <property type="term" value="C:membrane"/>
    <property type="evidence" value="ECO:0007669"/>
    <property type="project" value="UniProtKB-SubCell"/>
</dbReference>
<feature type="transmembrane region" description="Helical" evidence="5">
    <location>
        <begin position="271"/>
        <end position="294"/>
    </location>
</feature>
<feature type="transmembrane region" description="Helical" evidence="5">
    <location>
        <begin position="154"/>
        <end position="169"/>
    </location>
</feature>
<protein>
    <submittedName>
        <fullName evidence="7">Ligase</fullName>
    </submittedName>
</protein>
<dbReference type="AlphaFoldDB" id="A0A6I0S8S6"/>
<evidence type="ECO:0000256" key="5">
    <source>
        <dbReference type="SAM" id="Phobius"/>
    </source>
</evidence>
<feature type="domain" description="O-antigen ligase-related" evidence="6">
    <location>
        <begin position="140"/>
        <end position="287"/>
    </location>
</feature>
<evidence type="ECO:0000256" key="2">
    <source>
        <dbReference type="ARBA" id="ARBA00022692"/>
    </source>
</evidence>
<dbReference type="SUPFAM" id="SSF48452">
    <property type="entry name" value="TPR-like"/>
    <property type="match status" value="1"/>
</dbReference>
<comment type="caution">
    <text evidence="7">The sequence shown here is derived from an EMBL/GenBank/DDBJ whole genome shotgun (WGS) entry which is preliminary data.</text>
</comment>
<organism evidence="7 8">
    <name type="scientific">Bacteroides thetaiotaomicron</name>
    <dbReference type="NCBI Taxonomy" id="818"/>
    <lineage>
        <taxon>Bacteria</taxon>
        <taxon>Pseudomonadati</taxon>
        <taxon>Bacteroidota</taxon>
        <taxon>Bacteroidia</taxon>
        <taxon>Bacteroidales</taxon>
        <taxon>Bacteroidaceae</taxon>
        <taxon>Bacteroides</taxon>
    </lineage>
</organism>
<evidence type="ECO:0000313" key="7">
    <source>
        <dbReference type="EMBL" id="KAB4474185.1"/>
    </source>
</evidence>
<dbReference type="PANTHER" id="PTHR37422:SF13">
    <property type="entry name" value="LIPOPOLYSACCHARIDE BIOSYNTHESIS PROTEIN PA4999-RELATED"/>
    <property type="match status" value="1"/>
</dbReference>
<feature type="transmembrane region" description="Helical" evidence="5">
    <location>
        <begin position="67"/>
        <end position="86"/>
    </location>
</feature>
<evidence type="ECO:0000259" key="6">
    <source>
        <dbReference type="Pfam" id="PF04932"/>
    </source>
</evidence>
<dbReference type="RefSeq" id="WP_195385196.1">
    <property type="nucleotide sequence ID" value="NZ_CAXTFL010000009.1"/>
</dbReference>
<keyword evidence="7" id="KW-0436">Ligase</keyword>
<proteinExistence type="predicted"/>
<dbReference type="InterPro" id="IPR051533">
    <property type="entry name" value="WaaL-like"/>
</dbReference>
<feature type="transmembrane region" description="Helical" evidence="5">
    <location>
        <begin position="7"/>
        <end position="24"/>
    </location>
</feature>
<feature type="transmembrane region" description="Helical" evidence="5">
    <location>
        <begin position="359"/>
        <end position="377"/>
    </location>
</feature>
<reference evidence="7 8" key="1">
    <citation type="journal article" date="2019" name="Nat. Med.">
        <title>A library of human gut bacterial isolates paired with longitudinal multiomics data enables mechanistic microbiome research.</title>
        <authorList>
            <person name="Poyet M."/>
            <person name="Groussin M."/>
            <person name="Gibbons S.M."/>
            <person name="Avila-Pacheco J."/>
            <person name="Jiang X."/>
            <person name="Kearney S.M."/>
            <person name="Perrotta A.R."/>
            <person name="Berdy B."/>
            <person name="Zhao S."/>
            <person name="Lieberman T.D."/>
            <person name="Swanson P.K."/>
            <person name="Smith M."/>
            <person name="Roesemann S."/>
            <person name="Alexander J.E."/>
            <person name="Rich S.A."/>
            <person name="Livny J."/>
            <person name="Vlamakis H."/>
            <person name="Clish C."/>
            <person name="Bullock K."/>
            <person name="Deik A."/>
            <person name="Scott J."/>
            <person name="Pierce K.A."/>
            <person name="Xavier R.J."/>
            <person name="Alm E.J."/>
        </authorList>
    </citation>
    <scope>NUCLEOTIDE SEQUENCE [LARGE SCALE GENOMIC DNA]</scope>
    <source>
        <strain evidence="7 8">BIOML-A156</strain>
    </source>
</reference>
<sequence length="534" mass="61785">MNTLKSLLPTLISLLCVGAIFVNSGNITDSSILPKWLFTFAWLAVIGIVYSLLLFNNKKYVCHFWTVNIILIGICFLQAGYGIFQFCDIVLLHPRHYQITGTYDNTAGFAGCLCAGFPFCFYFLRKEYCKRIQWLVWGVFSVICIAVVLSESRTGWTCIALISIAHLICQNIHKPQNKKRIICFAIGLSAFMLSAIILCNMIYQWKKDSADGRLLIWQCTWEMIKNKPITGYGIGAFEAHYMDYQAKYFEEHPDSRFAKLADNVKHPFNEFLSIGVQFGVIGWILLLALGIFLVYCYRRHPSAEGYVSLLALLSIAVFALFSYPFTYPFPWIIAILNICVLIGRSYADLRITKTYLIRKGIATCLLVASMFLLFAVGNRIKAEIDWRKISRLSLRGQTHAMLPHYQKLLSTLDQEPYFLYNYAAELCVDKRYKDCLKIASACRNYWADYDLELLQAEAHIGLKQYEEARFHLEKATRMCPIRFIPLYRLHYVYKKMRNEKEASRLARLIIEKPVKVDSDIVRKIKREMNLYEEK</sequence>
<keyword evidence="4 5" id="KW-0472">Membrane</keyword>
<accession>A0A6I0S8S6</accession>
<evidence type="ECO:0000256" key="3">
    <source>
        <dbReference type="ARBA" id="ARBA00022989"/>
    </source>
</evidence>
<feature type="transmembrane region" description="Helical" evidence="5">
    <location>
        <begin position="306"/>
        <end position="323"/>
    </location>
</feature>
<feature type="transmembrane region" description="Helical" evidence="5">
    <location>
        <begin position="36"/>
        <end position="55"/>
    </location>
</feature>
<keyword evidence="3 5" id="KW-1133">Transmembrane helix</keyword>
<dbReference type="InterPro" id="IPR011990">
    <property type="entry name" value="TPR-like_helical_dom_sf"/>
</dbReference>
<dbReference type="InterPro" id="IPR007016">
    <property type="entry name" value="O-antigen_ligase-rel_domated"/>
</dbReference>
<dbReference type="Pfam" id="PF04932">
    <property type="entry name" value="Wzy_C"/>
    <property type="match status" value="1"/>
</dbReference>
<feature type="transmembrane region" description="Helical" evidence="5">
    <location>
        <begin position="329"/>
        <end position="347"/>
    </location>
</feature>
<keyword evidence="2 5" id="KW-0812">Transmembrane</keyword>
<feature type="transmembrane region" description="Helical" evidence="5">
    <location>
        <begin position="181"/>
        <end position="203"/>
    </location>
</feature>
<evidence type="ECO:0000256" key="1">
    <source>
        <dbReference type="ARBA" id="ARBA00004141"/>
    </source>
</evidence>
<gene>
    <name evidence="7" type="ORF">GAN59_11795</name>
</gene>
<dbReference type="PANTHER" id="PTHR37422">
    <property type="entry name" value="TEICHURONIC ACID BIOSYNTHESIS PROTEIN TUAE"/>
    <property type="match status" value="1"/>
</dbReference>